<feature type="compositionally biased region" description="Polar residues" evidence="2">
    <location>
        <begin position="176"/>
        <end position="190"/>
    </location>
</feature>
<dbReference type="OrthoDB" id="10431730at2759"/>
<dbReference type="Gene3D" id="1.25.10.10">
    <property type="entry name" value="Leucine-rich Repeat Variant"/>
    <property type="match status" value="1"/>
</dbReference>
<dbReference type="SMART" id="SM00185">
    <property type="entry name" value="ARM"/>
    <property type="match status" value="3"/>
</dbReference>
<comment type="caution">
    <text evidence="3">The sequence shown here is derived from an EMBL/GenBank/DDBJ whole genome shotgun (WGS) entry which is preliminary data.</text>
</comment>
<dbReference type="PROSITE" id="PS50176">
    <property type="entry name" value="ARM_REPEAT"/>
    <property type="match status" value="1"/>
</dbReference>
<evidence type="ECO:0000313" key="3">
    <source>
        <dbReference type="EMBL" id="PXF48158.1"/>
    </source>
</evidence>
<organism evidence="3 4">
    <name type="scientific">Gracilariopsis chorda</name>
    <dbReference type="NCBI Taxonomy" id="448386"/>
    <lineage>
        <taxon>Eukaryota</taxon>
        <taxon>Rhodophyta</taxon>
        <taxon>Florideophyceae</taxon>
        <taxon>Rhodymeniophycidae</taxon>
        <taxon>Gracilariales</taxon>
        <taxon>Gracilariaceae</taxon>
        <taxon>Gracilariopsis</taxon>
    </lineage>
</organism>
<feature type="region of interest" description="Disordered" evidence="2">
    <location>
        <begin position="149"/>
        <end position="190"/>
    </location>
</feature>
<proteinExistence type="predicted"/>
<reference evidence="3 4" key="1">
    <citation type="journal article" date="2018" name="Mol. Biol. Evol.">
        <title>Analysis of the draft genome of the red seaweed Gracilariopsis chorda provides insights into genome size evolution in Rhodophyta.</title>
        <authorList>
            <person name="Lee J."/>
            <person name="Yang E.C."/>
            <person name="Graf L."/>
            <person name="Yang J.H."/>
            <person name="Qiu H."/>
            <person name="Zel Zion U."/>
            <person name="Chan C.X."/>
            <person name="Stephens T.G."/>
            <person name="Weber A.P.M."/>
            <person name="Boo G.H."/>
            <person name="Boo S.M."/>
            <person name="Kim K.M."/>
            <person name="Shin Y."/>
            <person name="Jung M."/>
            <person name="Lee S.J."/>
            <person name="Yim H.S."/>
            <person name="Lee J.H."/>
            <person name="Bhattacharya D."/>
            <person name="Yoon H.S."/>
        </authorList>
    </citation>
    <scope>NUCLEOTIDE SEQUENCE [LARGE SCALE GENOMIC DNA]</scope>
    <source>
        <strain evidence="3 4">SKKU-2015</strain>
        <tissue evidence="3">Whole body</tissue>
    </source>
</reference>
<feature type="compositionally biased region" description="Basic and acidic residues" evidence="2">
    <location>
        <begin position="164"/>
        <end position="173"/>
    </location>
</feature>
<accession>A0A2V3J1A6</accession>
<feature type="compositionally biased region" description="Low complexity" evidence="2">
    <location>
        <begin position="77"/>
        <end position="96"/>
    </location>
</feature>
<evidence type="ECO:0000313" key="4">
    <source>
        <dbReference type="Proteomes" id="UP000247409"/>
    </source>
</evidence>
<dbReference type="InterPro" id="IPR016024">
    <property type="entry name" value="ARM-type_fold"/>
</dbReference>
<sequence>MYHQRLADRNSQSAHAFEDTDADGVPIVRHEQSQSDTAYLPEIDATLQPQRSFLNQQPAHHAPQSQTTRRRSSQHITRPLSPTTSTPPRHTTPRSTVDYNSPHSLRDEYDEHTYGLDFVTNHDVLLDDIADESDSQEDTTVLDIRRHQPMLQDHHPQPPSRAKQKSEFSETKVGKIQQSPYIMPTTTTQSTAGERKLYHAYTDALQREARGSAGGLRVIVDLLRESDGNPIVIEKAALAIGILSENDSATRDVFGQHSAVQSLIQCLSIKPTLTKFYDRARLVSAVVYAVACLLKDSPRNVRLFEMFDGPQKMGKVAASSRYENCPSIASNALQALSELKHHPAHSSDSFIAAASTSTSSRTIKFVLKSMGLHEHRMDVQEYGLDALRTLLARSRKESFRMDLLHLCVQATATAFKMHNESKEVQWQCLTLLCDLDDMKDDLFSLELEVESFFGALHLVIGEAKVNGSRDAILKRILVELVCRAMDVAERNGWKNHDFIDSAVDAGAMETVMEALEVFGEHVQLADKICAVLRQLMQSAEGQYRMHSTNSAYSILSGIEAVNMNASQLLPS</sequence>
<dbReference type="SUPFAM" id="SSF48371">
    <property type="entry name" value="ARM repeat"/>
    <property type="match status" value="1"/>
</dbReference>
<evidence type="ECO:0000256" key="1">
    <source>
        <dbReference type="PROSITE-ProRule" id="PRU00259"/>
    </source>
</evidence>
<dbReference type="Proteomes" id="UP000247409">
    <property type="component" value="Unassembled WGS sequence"/>
</dbReference>
<feature type="repeat" description="ARM" evidence="1">
    <location>
        <begin position="214"/>
        <end position="258"/>
    </location>
</feature>
<keyword evidence="4" id="KW-1185">Reference proteome</keyword>
<evidence type="ECO:0000256" key="2">
    <source>
        <dbReference type="SAM" id="MobiDB-lite"/>
    </source>
</evidence>
<dbReference type="AlphaFoldDB" id="A0A2V3J1A6"/>
<dbReference type="InterPro" id="IPR011989">
    <property type="entry name" value="ARM-like"/>
</dbReference>
<dbReference type="EMBL" id="NBIV01000016">
    <property type="protein sequence ID" value="PXF48158.1"/>
    <property type="molecule type" value="Genomic_DNA"/>
</dbReference>
<feature type="region of interest" description="Disordered" evidence="2">
    <location>
        <begin position="1"/>
        <end position="25"/>
    </location>
</feature>
<feature type="region of interest" description="Disordered" evidence="2">
    <location>
        <begin position="56"/>
        <end position="106"/>
    </location>
</feature>
<dbReference type="InterPro" id="IPR000225">
    <property type="entry name" value="Armadillo"/>
</dbReference>
<name>A0A2V3J1A6_9FLOR</name>
<gene>
    <name evidence="3" type="ORF">BWQ96_02110</name>
</gene>
<feature type="compositionally biased region" description="Polar residues" evidence="2">
    <location>
        <begin position="56"/>
        <end position="67"/>
    </location>
</feature>
<protein>
    <submittedName>
        <fullName evidence="3">Uncharacterized protein</fullName>
    </submittedName>
</protein>